<dbReference type="GeneID" id="63830542"/>
<evidence type="ECO:0000313" key="1">
    <source>
        <dbReference type="EMBL" id="KZT00155.1"/>
    </source>
</evidence>
<dbReference type="Proteomes" id="UP000076871">
    <property type="component" value="Unassembled WGS sequence"/>
</dbReference>
<name>A0A165B3I6_9APHY</name>
<reference evidence="1 2" key="1">
    <citation type="journal article" date="2016" name="Mol. Biol. Evol.">
        <title>Comparative Genomics of Early-Diverging Mushroom-Forming Fungi Provides Insights into the Origins of Lignocellulose Decay Capabilities.</title>
        <authorList>
            <person name="Nagy L.G."/>
            <person name="Riley R."/>
            <person name="Tritt A."/>
            <person name="Adam C."/>
            <person name="Daum C."/>
            <person name="Floudas D."/>
            <person name="Sun H."/>
            <person name="Yadav J.S."/>
            <person name="Pangilinan J."/>
            <person name="Larsson K.H."/>
            <person name="Matsuura K."/>
            <person name="Barry K."/>
            <person name="Labutti K."/>
            <person name="Kuo R."/>
            <person name="Ohm R.A."/>
            <person name="Bhattacharya S.S."/>
            <person name="Shirouzu T."/>
            <person name="Yoshinaga Y."/>
            <person name="Martin F.M."/>
            <person name="Grigoriev I.V."/>
            <person name="Hibbett D.S."/>
        </authorList>
    </citation>
    <scope>NUCLEOTIDE SEQUENCE [LARGE SCALE GENOMIC DNA]</scope>
    <source>
        <strain evidence="1 2">93-53</strain>
    </source>
</reference>
<dbReference type="InParanoid" id="A0A165B3I6"/>
<gene>
    <name evidence="1" type="ORF">LAESUDRAFT_764847</name>
</gene>
<dbReference type="EMBL" id="KV427694">
    <property type="protein sequence ID" value="KZT00155.1"/>
    <property type="molecule type" value="Genomic_DNA"/>
</dbReference>
<protein>
    <submittedName>
        <fullName evidence="1">Uncharacterized protein</fullName>
    </submittedName>
</protein>
<dbReference type="RefSeq" id="XP_040757895.1">
    <property type="nucleotide sequence ID" value="XM_040913514.1"/>
</dbReference>
<accession>A0A165B3I6</accession>
<evidence type="ECO:0000313" key="2">
    <source>
        <dbReference type="Proteomes" id="UP000076871"/>
    </source>
</evidence>
<organism evidence="1 2">
    <name type="scientific">Laetiporus sulphureus 93-53</name>
    <dbReference type="NCBI Taxonomy" id="1314785"/>
    <lineage>
        <taxon>Eukaryota</taxon>
        <taxon>Fungi</taxon>
        <taxon>Dikarya</taxon>
        <taxon>Basidiomycota</taxon>
        <taxon>Agaricomycotina</taxon>
        <taxon>Agaricomycetes</taxon>
        <taxon>Polyporales</taxon>
        <taxon>Laetiporus</taxon>
    </lineage>
</organism>
<keyword evidence="2" id="KW-1185">Reference proteome</keyword>
<sequence length="144" mass="15948">MSLAIAQILQDVVKREPEVVAATPRVQLRSASVMSTMSSVVTIKSSESDTLHEYYVTIHALPKCVQIVFLSFGKPWPHTKPPSNAKSLAETKRILSEVRGLAIPNALLIKIYTQERARLVVEATHISDHLQFLKTFLAVNGKVT</sequence>
<proteinExistence type="predicted"/>
<dbReference type="AlphaFoldDB" id="A0A165B3I6"/>